<comment type="caution">
    <text evidence="5">The sequence shown here is derived from an EMBL/GenBank/DDBJ whole genome shotgun (WGS) entry which is preliminary data.</text>
</comment>
<accession>A0AA38LW68</accession>
<dbReference type="NCBIfam" id="TIGR00556">
    <property type="entry name" value="pantethn_trn"/>
    <property type="match status" value="1"/>
</dbReference>
<dbReference type="GO" id="GO:0006633">
    <property type="term" value="P:fatty acid biosynthetic process"/>
    <property type="evidence" value="ECO:0007669"/>
    <property type="project" value="InterPro"/>
</dbReference>
<sequence length="130" mass="14600">MLGIGIDILSITRFEGLLARRGAQALARRICSKREYDEFRSVPADQHVKYLSSRWCLKEAAYKSLSSHSHPRWTGFDIHTSSYSAPTIRFTDRLLLRSGATLRREEVEMMASLSNDAGVVVGVVIAMRKG</sequence>
<evidence type="ECO:0000259" key="4">
    <source>
        <dbReference type="Pfam" id="PF01648"/>
    </source>
</evidence>
<proteinExistence type="predicted"/>
<dbReference type="GO" id="GO:0008897">
    <property type="term" value="F:holo-[acyl-carrier-protein] synthase activity"/>
    <property type="evidence" value="ECO:0007669"/>
    <property type="project" value="InterPro"/>
</dbReference>
<organism evidence="5 6">
    <name type="scientific">Dioszegia hungarica</name>
    <dbReference type="NCBI Taxonomy" id="4972"/>
    <lineage>
        <taxon>Eukaryota</taxon>
        <taxon>Fungi</taxon>
        <taxon>Dikarya</taxon>
        <taxon>Basidiomycota</taxon>
        <taxon>Agaricomycotina</taxon>
        <taxon>Tremellomycetes</taxon>
        <taxon>Tremellales</taxon>
        <taxon>Bulleribasidiaceae</taxon>
        <taxon>Dioszegia</taxon>
    </lineage>
</organism>
<dbReference type="RefSeq" id="XP_052947847.1">
    <property type="nucleotide sequence ID" value="XM_053088335.1"/>
</dbReference>
<evidence type="ECO:0000256" key="2">
    <source>
        <dbReference type="ARBA" id="ARBA00022723"/>
    </source>
</evidence>
<dbReference type="AlphaFoldDB" id="A0AA38LW68"/>
<dbReference type="InterPro" id="IPR037143">
    <property type="entry name" value="4-PPantetheinyl_Trfase_dom_sf"/>
</dbReference>
<feature type="domain" description="4'-phosphopantetheinyl transferase" evidence="4">
    <location>
        <begin position="3"/>
        <end position="93"/>
    </location>
</feature>
<reference evidence="5" key="1">
    <citation type="journal article" date="2022" name="G3 (Bethesda)">
        <title>High quality genome of the basidiomycete yeast Dioszegia hungarica PDD-24b-2 isolated from cloud water.</title>
        <authorList>
            <person name="Jarrige D."/>
            <person name="Haridas S."/>
            <person name="Bleykasten-Grosshans C."/>
            <person name="Joly M."/>
            <person name="Nadalig T."/>
            <person name="Sancelme M."/>
            <person name="Vuilleumier S."/>
            <person name="Grigoriev I.V."/>
            <person name="Amato P."/>
            <person name="Bringel F."/>
        </authorList>
    </citation>
    <scope>NUCLEOTIDE SEQUENCE</scope>
    <source>
        <strain evidence="5">PDD-24b-2</strain>
    </source>
</reference>
<dbReference type="Gene3D" id="3.90.470.20">
    <property type="entry name" value="4'-phosphopantetheinyl transferase domain"/>
    <property type="match status" value="1"/>
</dbReference>
<name>A0AA38LW68_9TREE</name>
<evidence type="ECO:0000256" key="3">
    <source>
        <dbReference type="ARBA" id="ARBA00022842"/>
    </source>
</evidence>
<keyword evidence="1 5" id="KW-0808">Transferase</keyword>
<dbReference type="EMBL" id="JAKWFO010000003">
    <property type="protein sequence ID" value="KAI9638070.1"/>
    <property type="molecule type" value="Genomic_DNA"/>
</dbReference>
<protein>
    <submittedName>
        <fullName evidence="5">4'-phosphopantetheinyl transferase superfamily</fullName>
    </submittedName>
</protein>
<evidence type="ECO:0000313" key="6">
    <source>
        <dbReference type="Proteomes" id="UP001164286"/>
    </source>
</evidence>
<dbReference type="GO" id="GO:0000287">
    <property type="term" value="F:magnesium ion binding"/>
    <property type="evidence" value="ECO:0007669"/>
    <property type="project" value="InterPro"/>
</dbReference>
<dbReference type="Pfam" id="PF01648">
    <property type="entry name" value="ACPS"/>
    <property type="match status" value="1"/>
</dbReference>
<keyword evidence="2" id="KW-0479">Metal-binding</keyword>
<dbReference type="Proteomes" id="UP001164286">
    <property type="component" value="Unassembled WGS sequence"/>
</dbReference>
<keyword evidence="3" id="KW-0460">Magnesium</keyword>
<dbReference type="InterPro" id="IPR004568">
    <property type="entry name" value="Ppantetheine-prot_Trfase_dom"/>
</dbReference>
<keyword evidence="6" id="KW-1185">Reference proteome</keyword>
<evidence type="ECO:0000313" key="5">
    <source>
        <dbReference type="EMBL" id="KAI9638070.1"/>
    </source>
</evidence>
<dbReference type="InterPro" id="IPR008278">
    <property type="entry name" value="4-PPantetheinyl_Trfase_dom"/>
</dbReference>
<dbReference type="SUPFAM" id="SSF56214">
    <property type="entry name" value="4'-phosphopantetheinyl transferase"/>
    <property type="match status" value="1"/>
</dbReference>
<evidence type="ECO:0000256" key="1">
    <source>
        <dbReference type="ARBA" id="ARBA00022679"/>
    </source>
</evidence>
<dbReference type="GeneID" id="77727540"/>
<gene>
    <name evidence="5" type="ORF">MKK02DRAFT_31576</name>
</gene>